<protein>
    <submittedName>
        <fullName evidence="2">Uncharacterized protein</fullName>
    </submittedName>
</protein>
<reference evidence="2 3" key="1">
    <citation type="submission" date="2020-04" db="EMBL/GenBank/DDBJ databases">
        <title>Chitinophaga sp. G-6-1-13 sp. nov., isolated from soil.</title>
        <authorList>
            <person name="Dahal R.H."/>
            <person name="Chaudhary D.K."/>
        </authorList>
    </citation>
    <scope>NUCLEOTIDE SEQUENCE [LARGE SCALE GENOMIC DNA]</scope>
    <source>
        <strain evidence="2 3">G-6-1-13</strain>
    </source>
</reference>
<dbReference type="AlphaFoldDB" id="A0A848GPQ4"/>
<keyword evidence="1" id="KW-0732">Signal</keyword>
<keyword evidence="3" id="KW-1185">Reference proteome</keyword>
<dbReference type="Gene3D" id="3.10.20.310">
    <property type="entry name" value="membrane protein fhac"/>
    <property type="match status" value="1"/>
</dbReference>
<evidence type="ECO:0000313" key="3">
    <source>
        <dbReference type="Proteomes" id="UP000583266"/>
    </source>
</evidence>
<feature type="chain" id="PRO_5032465819" evidence="1">
    <location>
        <begin position="27"/>
        <end position="637"/>
    </location>
</feature>
<evidence type="ECO:0000313" key="2">
    <source>
        <dbReference type="EMBL" id="NML39339.1"/>
    </source>
</evidence>
<dbReference type="Proteomes" id="UP000583266">
    <property type="component" value="Unassembled WGS sequence"/>
</dbReference>
<name>A0A848GPQ4_9BACT</name>
<dbReference type="EMBL" id="JABBGC010000002">
    <property type="protein sequence ID" value="NML39339.1"/>
    <property type="molecule type" value="Genomic_DNA"/>
</dbReference>
<organism evidence="2 3">
    <name type="scientific">Chitinophaga fulva</name>
    <dbReference type="NCBI Taxonomy" id="2728842"/>
    <lineage>
        <taxon>Bacteria</taxon>
        <taxon>Pseudomonadati</taxon>
        <taxon>Bacteroidota</taxon>
        <taxon>Chitinophagia</taxon>
        <taxon>Chitinophagales</taxon>
        <taxon>Chitinophagaceae</taxon>
        <taxon>Chitinophaga</taxon>
    </lineage>
</organism>
<gene>
    <name evidence="2" type="ORF">HHL17_19220</name>
</gene>
<accession>A0A848GPQ4</accession>
<feature type="signal peptide" evidence="1">
    <location>
        <begin position="1"/>
        <end position="26"/>
    </location>
</feature>
<proteinExistence type="predicted"/>
<sequence length="637" mass="74296">MRTELKILTTISVTCWLLCWCQIAFAQEHPVADTASKRGNGLMKKIGEYRDSLRNKEYRQSFIRRITKQDVETPDVDMDSVITKSEAYFTPFVGKVIRNIYYRKVKVFGPRNINDTAFTTSMKLIHLANRLHFDSREWVVRQSLFFREGSRLDPYELADNERYLRNRPFFSDARIHVRNANPDSDSVDVEVITKDVFEYGVDLSQFSASDIKARVSNNNLLGAGQALQLGFQWRSDYTPTWNTEARYTKYNVLGSFVDVGVGYSTLNNTTPLDTNVYEGTIYLSLNRPLYRNAAKWVGGLTLAENWSINILGREKQTMDSLLYRDYRYTVIDGWAGYNFINNYERDGAGSHKPNFAVLFRHFNLNFSRIPDQDTFKMDPVYNDHRYYLLEFQVYRLDYFKAHQFFGFGRTEDIPLGYNFKASTGWETWRDRRRLYTGLEAQKYWTTRRQGLFNTTVGVSSFWQGEAMEDAVIHARAEYYSRLFSIRKSRFRQFVSLDYLESPNPFFYKPLNINNDNGIWGYRSTKLNGYQRLNFGSETVYYSPLRFLGFKFNFFASLQASMITAKDDNLLRNPVYLGVGGGFRIRNENLSLNTIKVSGYYFPNAPVLQPKSMLEITTIVDFRFDVSALRAPAFLSFL</sequence>
<evidence type="ECO:0000256" key="1">
    <source>
        <dbReference type="SAM" id="SignalP"/>
    </source>
</evidence>
<dbReference type="RefSeq" id="WP_169226425.1">
    <property type="nucleotide sequence ID" value="NZ_JABBGC010000002.1"/>
</dbReference>
<comment type="caution">
    <text evidence="2">The sequence shown here is derived from an EMBL/GenBank/DDBJ whole genome shotgun (WGS) entry which is preliminary data.</text>
</comment>